<proteinExistence type="predicted"/>
<comment type="caution">
    <text evidence="1">The sequence shown here is derived from an EMBL/GenBank/DDBJ whole genome shotgun (WGS) entry which is preliminary data.</text>
</comment>
<protein>
    <submittedName>
        <fullName evidence="1">Uncharacterized protein</fullName>
    </submittedName>
</protein>
<organism evidence="1 2">
    <name type="scientific">Salinimicrobium gaetbulicola</name>
    <dbReference type="NCBI Taxonomy" id="999702"/>
    <lineage>
        <taxon>Bacteria</taxon>
        <taxon>Pseudomonadati</taxon>
        <taxon>Bacteroidota</taxon>
        <taxon>Flavobacteriia</taxon>
        <taxon>Flavobacteriales</taxon>
        <taxon>Flavobacteriaceae</taxon>
        <taxon>Salinimicrobium</taxon>
    </lineage>
</organism>
<sequence length="313" mass="36856">MQIFNFDSYRNCYPEGVIFAAIQKLLQSDYTKFTPREKRYLIADFVKHISSQKLLDPTLDLLEDFELISQRTEVQLQIDAAGTSKNYSSEDLWKLTAISFSEVMIYSSLLKDSGQPEGIPQLSMAFLDRAVSSNTDEVVDFVKRSQYNAFIERNENLSLRQREEDLKAVISSMAKIDYENGTRFFQEEKEYLSYVKENLPAEVKEQEDIFSNPFPEVFKGSDNRAFLLFKEYLEQHVIAPYVDISFLFQQLRRDGLLYRIKHSDFTLWLKENHFISNKVFEILLAHGHFRSLSKSSSEHRVNNYRLIREKYFQ</sequence>
<evidence type="ECO:0000313" key="1">
    <source>
        <dbReference type="EMBL" id="MFD0977841.1"/>
    </source>
</evidence>
<name>A0ABW3IIK7_9FLAO</name>
<dbReference type="EMBL" id="JBHTJP010000035">
    <property type="protein sequence ID" value="MFD0977841.1"/>
    <property type="molecule type" value="Genomic_DNA"/>
</dbReference>
<evidence type="ECO:0000313" key="2">
    <source>
        <dbReference type="Proteomes" id="UP001597100"/>
    </source>
</evidence>
<reference evidence="2" key="1">
    <citation type="journal article" date="2019" name="Int. J. Syst. Evol. Microbiol.">
        <title>The Global Catalogue of Microorganisms (GCM) 10K type strain sequencing project: providing services to taxonomists for standard genome sequencing and annotation.</title>
        <authorList>
            <consortium name="The Broad Institute Genomics Platform"/>
            <consortium name="The Broad Institute Genome Sequencing Center for Infectious Disease"/>
            <person name="Wu L."/>
            <person name="Ma J."/>
        </authorList>
    </citation>
    <scope>NUCLEOTIDE SEQUENCE [LARGE SCALE GENOMIC DNA]</scope>
    <source>
        <strain evidence="2">CCUG 60898</strain>
    </source>
</reference>
<gene>
    <name evidence="1" type="ORF">ACFQ1G_13670</name>
</gene>
<dbReference type="RefSeq" id="WP_380740448.1">
    <property type="nucleotide sequence ID" value="NZ_JBHTJP010000035.1"/>
</dbReference>
<keyword evidence="2" id="KW-1185">Reference proteome</keyword>
<dbReference type="Proteomes" id="UP001597100">
    <property type="component" value="Unassembled WGS sequence"/>
</dbReference>
<accession>A0ABW3IIK7</accession>